<dbReference type="EMBL" id="MN630494">
    <property type="protein sequence ID" value="QII88634.2"/>
    <property type="molecule type" value="Genomic_DNA"/>
</dbReference>
<feature type="transmembrane region" description="Helical" evidence="1">
    <location>
        <begin position="102"/>
        <end position="123"/>
    </location>
</feature>
<gene>
    <name evidence="2" type="primary">H359L</name>
</gene>
<accession>A0A6G7KTE8</accession>
<proteinExistence type="predicted"/>
<dbReference type="Proteomes" id="UP000501719">
    <property type="component" value="Segment"/>
</dbReference>
<keyword evidence="1" id="KW-0812">Transmembrane</keyword>
<organism evidence="2 3">
    <name type="scientific">African swine fever virus</name>
    <name type="common">ASFV</name>
    <dbReference type="NCBI Taxonomy" id="10497"/>
    <lineage>
        <taxon>Viruses</taxon>
        <taxon>Varidnaviria</taxon>
        <taxon>Bamfordvirae</taxon>
        <taxon>Nucleocytoviricota</taxon>
        <taxon>Pokkesviricetes</taxon>
        <taxon>Asfuvirales</taxon>
        <taxon>Asfarviridae</taxon>
        <taxon>Asfivirus</taxon>
        <taxon>Asfivirus haemorrhagiae</taxon>
    </lineage>
</organism>
<organismHost>
    <name type="scientific">Potamochoerus larvatus</name>
    <name type="common">Bushpig</name>
    <dbReference type="NCBI Taxonomy" id="273792"/>
</organismHost>
<organismHost>
    <name type="scientific">Phacochoerus aethiopicus</name>
    <name type="common">Warthog</name>
    <dbReference type="NCBI Taxonomy" id="85517"/>
</organismHost>
<feature type="transmembrane region" description="Helical" evidence="1">
    <location>
        <begin position="30"/>
        <end position="51"/>
    </location>
</feature>
<organismHost>
    <name type="scientific">Phacochoerus africanus</name>
    <name type="common">Warthog</name>
    <dbReference type="NCBI Taxonomy" id="41426"/>
</organismHost>
<feature type="transmembrane region" description="Helical" evidence="1">
    <location>
        <begin position="278"/>
        <end position="298"/>
    </location>
</feature>
<feature type="transmembrane region" description="Helical" evidence="1">
    <location>
        <begin position="221"/>
        <end position="245"/>
    </location>
</feature>
<name>A0A6G7KTE8_ASF</name>
<evidence type="ECO:0000256" key="1">
    <source>
        <dbReference type="SAM" id="Phobius"/>
    </source>
</evidence>
<organismHost>
    <name type="scientific">Sus scrofa</name>
    <name type="common">Pig</name>
    <dbReference type="NCBI Taxonomy" id="9823"/>
</organismHost>
<organismHost>
    <name type="scientific">Ornithodoros</name>
    <name type="common">relapsing fever ticks</name>
    <dbReference type="NCBI Taxonomy" id="6937"/>
</organismHost>
<feature type="transmembrane region" description="Helical" evidence="1">
    <location>
        <begin position="251"/>
        <end position="271"/>
    </location>
</feature>
<keyword evidence="1" id="KW-1133">Transmembrane helix</keyword>
<reference evidence="2 3" key="1">
    <citation type="submission" date="2019-10" db="EMBL/GenBank/DDBJ databases">
        <authorList>
            <person name="Ndlovu S.S."/>
        </authorList>
    </citation>
    <scope>NUCLEOTIDE SEQUENCE [LARGE SCALE GENOMIC DNA]</scope>
    <source>
        <strain evidence="2">Zaire</strain>
    </source>
</reference>
<protein>
    <submittedName>
        <fullName evidence="2">PH359L</fullName>
    </submittedName>
</protein>
<evidence type="ECO:0000313" key="2">
    <source>
        <dbReference type="EMBL" id="QII88634.2"/>
    </source>
</evidence>
<organismHost>
    <name type="scientific">Ornithodoros moubata</name>
    <name type="common">Soft tick</name>
    <name type="synonym">Argasid tick</name>
    <dbReference type="NCBI Taxonomy" id="6938"/>
</organismHost>
<keyword evidence="1" id="KW-0472">Membrane</keyword>
<feature type="transmembrane region" description="Helical" evidence="1">
    <location>
        <begin position="72"/>
        <end position="90"/>
    </location>
</feature>
<feature type="transmembrane region" description="Helical" evidence="1">
    <location>
        <begin position="180"/>
        <end position="201"/>
    </location>
</feature>
<sequence length="359" mass="41991">MSNQFINIFFKDLQSLDIVLYAFFYKSYQIFLGGLMYICYYHFLLMGNTLLPHKAIIRNHFIYICFYQISDGMGFIFYCVIGLCFFLIHGKEHKFRLRLFKVFIYFLYALDSANIVPAGVFYIRANSLVVMWQRHRWKAKPQAVVSRVCGHTALLVSAMRHIFFFIRWVLLNVKVGKMCFIGKITGGMLSTYAPFIIHILYIQRFSGLYEANLKGTITNRVFMLTTCHLYQITTIHGFILTAIVYTPQSKYQCLVFRIYRNTIIAVSIILFRHIQVRGILDLIPTGLIIYHIFGNFILQDPRQAVDRGSVIALTVHINIVRDKGQLLLELQYSFGRIFITGVGKVYQKRFVFHVLENFF</sequence>
<evidence type="ECO:0000313" key="3">
    <source>
        <dbReference type="Proteomes" id="UP000501719"/>
    </source>
</evidence>
<feature type="transmembrane region" description="Helical" evidence="1">
    <location>
        <begin position="144"/>
        <end position="168"/>
    </location>
</feature>